<dbReference type="HOGENOM" id="CLU_959791_0_0_1"/>
<sequence>MDRQACRMAAHELNTTIASAKRNTAEQTSRRPANHVHRQSRTRKGAWRPSCREPPARHQAGTRSSVAGRTRAGAVAVACTRSRRDPGQSTGGGRRGPGAAGEERPWLTESSNQTGGSSAFAPHATRQLEGLGDGGILVPRVCTSIVAGNHGGLADGVAVRALPSRGSSDRRVVVAMMLVGIMATVVVVVVVAATGDWRRRQAIEGASKAQECRWQSYAAAGLSIQEPTRRGPWHCSDSTPVSVAANTTRLDSPRHDTTPVLVLFVGFTGAALISGVDLPAAQEHAVVPAL</sequence>
<feature type="region of interest" description="Disordered" evidence="1">
    <location>
        <begin position="21"/>
        <end position="120"/>
    </location>
</feature>
<keyword evidence="2" id="KW-1133">Transmembrane helix</keyword>
<keyword evidence="5" id="KW-1185">Reference proteome</keyword>
<evidence type="ECO:0000313" key="5">
    <source>
        <dbReference type="Proteomes" id="UP000016936"/>
    </source>
</evidence>
<accession>M2T9G4</accession>
<dbReference type="AlphaFoldDB" id="M2T9G4"/>
<name>M2T9G4_COCH5</name>
<dbReference type="Proteomes" id="UP000016936">
    <property type="component" value="Unassembled WGS sequence"/>
</dbReference>
<organism evidence="4 5">
    <name type="scientific">Cochliobolus heterostrophus (strain C5 / ATCC 48332 / race O)</name>
    <name type="common">Southern corn leaf blight fungus</name>
    <name type="synonym">Bipolaris maydis</name>
    <dbReference type="NCBI Taxonomy" id="701091"/>
    <lineage>
        <taxon>Eukaryota</taxon>
        <taxon>Fungi</taxon>
        <taxon>Dikarya</taxon>
        <taxon>Ascomycota</taxon>
        <taxon>Pezizomycotina</taxon>
        <taxon>Dothideomycetes</taxon>
        <taxon>Pleosporomycetidae</taxon>
        <taxon>Pleosporales</taxon>
        <taxon>Pleosporineae</taxon>
        <taxon>Pleosporaceae</taxon>
        <taxon>Bipolaris</taxon>
    </lineage>
</organism>
<feature type="compositionally biased region" description="Basic residues" evidence="1">
    <location>
        <begin position="32"/>
        <end position="46"/>
    </location>
</feature>
<feature type="compositionally biased region" description="Polar residues" evidence="1">
    <location>
        <begin position="21"/>
        <end position="31"/>
    </location>
</feature>
<evidence type="ECO:0000313" key="4">
    <source>
        <dbReference type="EMBL" id="EMD94195.1"/>
    </source>
</evidence>
<keyword evidence="2" id="KW-0472">Membrane</keyword>
<dbReference type="EMBL" id="KB445572">
    <property type="protein sequence ID" value="EMD94195.1"/>
    <property type="molecule type" value="Genomic_DNA"/>
</dbReference>
<proteinExistence type="predicted"/>
<protein>
    <submittedName>
        <fullName evidence="4">Uncharacterized protein</fullName>
    </submittedName>
</protein>
<feature type="compositionally biased region" description="Polar residues" evidence="1">
    <location>
        <begin position="108"/>
        <end position="117"/>
    </location>
</feature>
<evidence type="ECO:0000256" key="2">
    <source>
        <dbReference type="SAM" id="Phobius"/>
    </source>
</evidence>
<dbReference type="OrthoDB" id="10493774at2759"/>
<reference evidence="4 5" key="1">
    <citation type="journal article" date="2012" name="PLoS Pathog.">
        <title>Diverse lifestyles and strategies of plant pathogenesis encoded in the genomes of eighteen Dothideomycetes fungi.</title>
        <authorList>
            <person name="Ohm R.A."/>
            <person name="Feau N."/>
            <person name="Henrissat B."/>
            <person name="Schoch C.L."/>
            <person name="Horwitz B.A."/>
            <person name="Barry K.W."/>
            <person name="Condon B.J."/>
            <person name="Copeland A.C."/>
            <person name="Dhillon B."/>
            <person name="Glaser F."/>
            <person name="Hesse C.N."/>
            <person name="Kosti I."/>
            <person name="LaButti K."/>
            <person name="Lindquist E.A."/>
            <person name="Lucas S."/>
            <person name="Salamov A.A."/>
            <person name="Bradshaw R.E."/>
            <person name="Ciuffetti L."/>
            <person name="Hamelin R.C."/>
            <person name="Kema G.H.J."/>
            <person name="Lawrence C."/>
            <person name="Scott J.A."/>
            <person name="Spatafora J.W."/>
            <person name="Turgeon B.G."/>
            <person name="de Wit P.J.G.M."/>
            <person name="Zhong S."/>
            <person name="Goodwin S.B."/>
            <person name="Grigoriev I.V."/>
        </authorList>
    </citation>
    <scope>NUCLEOTIDE SEQUENCE [LARGE SCALE GENOMIC DNA]</scope>
    <source>
        <strain evidence="4">C5</strain>
        <strain evidence="5">C5 / ATCC 48332 / race O</strain>
    </source>
</reference>
<feature type="compositionally biased region" description="Low complexity" evidence="1">
    <location>
        <begin position="66"/>
        <end position="80"/>
    </location>
</feature>
<keyword evidence="2" id="KW-0812">Transmembrane</keyword>
<reference evidence="5" key="3">
    <citation type="journal article" date="2013" name="PLoS Genet.">
        <title>Comparative genome structure, secondary metabolite, and effector coding capacity across Cochliobolus pathogens.</title>
        <authorList>
            <person name="Condon B.J."/>
            <person name="Leng Y."/>
            <person name="Wu D."/>
            <person name="Bushley K.E."/>
            <person name="Ohm R.A."/>
            <person name="Otillar R."/>
            <person name="Martin J."/>
            <person name="Schackwitz W."/>
            <person name="Grimwood J."/>
            <person name="MohdZainudin N."/>
            <person name="Xue C."/>
            <person name="Wang R."/>
            <person name="Manning V.A."/>
            <person name="Dhillon B."/>
            <person name="Tu Z.J."/>
            <person name="Steffenson B.J."/>
            <person name="Salamov A."/>
            <person name="Sun H."/>
            <person name="Lowry S."/>
            <person name="LaButti K."/>
            <person name="Han J."/>
            <person name="Copeland A."/>
            <person name="Lindquist E."/>
            <person name="Barry K."/>
            <person name="Schmutz J."/>
            <person name="Baker S.E."/>
            <person name="Ciuffetti L.M."/>
            <person name="Grigoriev I.V."/>
            <person name="Zhong S."/>
            <person name="Turgeon B.G."/>
        </authorList>
    </citation>
    <scope>NUCLEOTIDE SEQUENCE [LARGE SCALE GENOMIC DNA]</scope>
    <source>
        <strain evidence="5">C5 / ATCC 48332 / race O</strain>
    </source>
</reference>
<evidence type="ECO:0000313" key="3">
    <source>
        <dbReference type="EMBL" id="EMD93202.1"/>
    </source>
</evidence>
<evidence type="ECO:0000256" key="1">
    <source>
        <dbReference type="SAM" id="MobiDB-lite"/>
    </source>
</evidence>
<dbReference type="EMBL" id="KB445573">
    <property type="protein sequence ID" value="EMD93202.1"/>
    <property type="molecule type" value="Genomic_DNA"/>
</dbReference>
<feature type="compositionally biased region" description="Gly residues" evidence="1">
    <location>
        <begin position="89"/>
        <end position="99"/>
    </location>
</feature>
<gene>
    <name evidence="4" type="ORF">COCHEDRAFT_1028124</name>
    <name evidence="3" type="ORF">COCHEDRAFT_1028416</name>
</gene>
<reference evidence="4" key="2">
    <citation type="submission" date="2012-06" db="EMBL/GenBank/DDBJ databases">
        <title>Comparative genome structure, secondary metabolite and effector coding capacity across Cochliobolus pathogens.</title>
        <authorList>
            <consortium name="US DOE Joint Genome Institute (JGI-PGF)"/>
            <person name="Condon B.J."/>
            <person name="Leng Y."/>
            <person name="Wu D."/>
            <person name="Bushley K.E."/>
            <person name="Ohm R.A."/>
            <person name="Otillar R."/>
            <person name="Martin J."/>
            <person name="Schackwitz W."/>
            <person name="Grimwood J."/>
            <person name="MohdZainudin N."/>
            <person name="Xue C."/>
            <person name="Wang R."/>
            <person name="Dhillon B."/>
            <person name="Tu Z.J."/>
            <person name="Steffenson B.J."/>
            <person name="Salamov A."/>
            <person name="Sun H."/>
            <person name="Lowry S."/>
            <person name="LaButti K."/>
            <person name="Han J."/>
            <person name="Copeland A."/>
            <person name="Lindquist E."/>
            <person name="Lucas S."/>
            <person name="Barry K."/>
            <person name="Schmutz J."/>
            <person name="Baker S."/>
            <person name="Grigoriev I.V."/>
            <person name="Zhong S."/>
            <person name="Turgeon B.G."/>
        </authorList>
    </citation>
    <scope>NUCLEOTIDE SEQUENCE</scope>
    <source>
        <strain evidence="4">C5</strain>
    </source>
</reference>
<feature type="transmembrane region" description="Helical" evidence="2">
    <location>
        <begin position="172"/>
        <end position="193"/>
    </location>
</feature>